<reference evidence="5 6" key="1">
    <citation type="submission" date="2016-11" db="EMBL/GenBank/DDBJ databases">
        <authorList>
            <person name="Jaros S."/>
            <person name="Januszkiewicz K."/>
            <person name="Wedrychowicz H."/>
        </authorList>
    </citation>
    <scope>NUCLEOTIDE SEQUENCE [LARGE SCALE GENOMIC DNA]</scope>
    <source>
        <strain evidence="5 6">DSM 18899</strain>
    </source>
</reference>
<feature type="active site" description="Proton donor/acceptor" evidence="3">
    <location>
        <position position="88"/>
    </location>
</feature>
<feature type="active site" description="Tele-phosphohistidine intermediate" evidence="3">
    <location>
        <position position="11"/>
    </location>
</feature>
<proteinExistence type="predicted"/>
<evidence type="ECO:0000256" key="2">
    <source>
        <dbReference type="ARBA" id="ARBA00023235"/>
    </source>
</evidence>
<dbReference type="GO" id="GO:0016791">
    <property type="term" value="F:phosphatase activity"/>
    <property type="evidence" value="ECO:0007669"/>
    <property type="project" value="TreeGrafter"/>
</dbReference>
<name>A0A1K2HRM4_9NEIS</name>
<dbReference type="Proteomes" id="UP000186513">
    <property type="component" value="Unassembled WGS sequence"/>
</dbReference>
<dbReference type="RefSeq" id="WP_072429749.1">
    <property type="nucleotide sequence ID" value="NZ_FPKR01000014.1"/>
</dbReference>
<dbReference type="SUPFAM" id="SSF53254">
    <property type="entry name" value="Phosphoglycerate mutase-like"/>
    <property type="match status" value="1"/>
</dbReference>
<dbReference type="AlphaFoldDB" id="A0A1K2HRM4"/>
<dbReference type="GO" id="GO:0005737">
    <property type="term" value="C:cytoplasm"/>
    <property type="evidence" value="ECO:0007669"/>
    <property type="project" value="TreeGrafter"/>
</dbReference>
<dbReference type="Gene3D" id="3.40.50.1240">
    <property type="entry name" value="Phosphoglycerate mutase-like"/>
    <property type="match status" value="1"/>
</dbReference>
<evidence type="ECO:0000256" key="4">
    <source>
        <dbReference type="PIRSR" id="PIRSR613078-2"/>
    </source>
</evidence>
<dbReference type="PROSITE" id="PS00175">
    <property type="entry name" value="PG_MUTASE"/>
    <property type="match status" value="1"/>
</dbReference>
<evidence type="ECO:0000313" key="5">
    <source>
        <dbReference type="EMBL" id="SFZ78922.1"/>
    </source>
</evidence>
<feature type="binding site" evidence="4">
    <location>
        <begin position="10"/>
        <end position="17"/>
    </location>
    <ligand>
        <name>substrate</name>
    </ligand>
</feature>
<keyword evidence="1" id="KW-0324">Glycolysis</keyword>
<dbReference type="PANTHER" id="PTHR48100:SF1">
    <property type="entry name" value="HISTIDINE PHOSPHATASE FAMILY PROTEIN-RELATED"/>
    <property type="match status" value="1"/>
</dbReference>
<feature type="binding site" evidence="4">
    <location>
        <position position="64"/>
    </location>
    <ligand>
        <name>substrate</name>
    </ligand>
</feature>
<dbReference type="InterPro" id="IPR013078">
    <property type="entry name" value="His_Pase_superF_clade-1"/>
</dbReference>
<dbReference type="InterPro" id="IPR001345">
    <property type="entry name" value="PG/BPGM_mutase_AS"/>
</dbReference>
<dbReference type="EMBL" id="FPKR01000014">
    <property type="protein sequence ID" value="SFZ78922.1"/>
    <property type="molecule type" value="Genomic_DNA"/>
</dbReference>
<keyword evidence="6" id="KW-1185">Reference proteome</keyword>
<evidence type="ECO:0000313" key="6">
    <source>
        <dbReference type="Proteomes" id="UP000186513"/>
    </source>
</evidence>
<sequence length="214" mass="24153">MPHTQLWLIRHGETAWNAERRFQGHTDVPLNATGVQQAKKVAEKLIRQHGQQSFSAVYSSDLSRARHTAEPTALAIKLPIRLDARLRERHYGVLSTLTPEEMAAEHPEAFRHWQQRDPAYVLPEGESLNQFNQRVLDALASIAREHPGQAVIVVAHGGVLDCAYRAAQNMPLSEARQHPLHNASVNQLRFADGRFHIERWGDIGHLEQAAIDEL</sequence>
<dbReference type="PANTHER" id="PTHR48100">
    <property type="entry name" value="BROAD-SPECIFICITY PHOSPHATASE YOR283W-RELATED"/>
    <property type="match status" value="1"/>
</dbReference>
<gene>
    <name evidence="5" type="ORF">SAMN02745887_03262</name>
</gene>
<keyword evidence="2" id="KW-0413">Isomerase</keyword>
<organism evidence="5 6">
    <name type="scientific">Chitinimonas taiwanensis DSM 18899</name>
    <dbReference type="NCBI Taxonomy" id="1121279"/>
    <lineage>
        <taxon>Bacteria</taxon>
        <taxon>Pseudomonadati</taxon>
        <taxon>Pseudomonadota</taxon>
        <taxon>Betaproteobacteria</taxon>
        <taxon>Neisseriales</taxon>
        <taxon>Chitinibacteraceae</taxon>
        <taxon>Chitinimonas</taxon>
    </lineage>
</organism>
<feature type="binding site" evidence="4">
    <location>
        <begin position="88"/>
        <end position="91"/>
    </location>
    <ligand>
        <name>substrate</name>
    </ligand>
</feature>
<evidence type="ECO:0000256" key="1">
    <source>
        <dbReference type="ARBA" id="ARBA00023152"/>
    </source>
</evidence>
<dbReference type="Pfam" id="PF00300">
    <property type="entry name" value="His_Phos_1"/>
    <property type="match status" value="1"/>
</dbReference>
<dbReference type="InterPro" id="IPR050275">
    <property type="entry name" value="PGM_Phosphatase"/>
</dbReference>
<dbReference type="OrthoDB" id="9783269at2"/>
<protein>
    <submittedName>
        <fullName evidence="5">Probable phosphoglycerate mutase</fullName>
    </submittedName>
</protein>
<accession>A0A1K2HRM4</accession>
<dbReference type="CDD" id="cd07067">
    <property type="entry name" value="HP_PGM_like"/>
    <property type="match status" value="1"/>
</dbReference>
<dbReference type="STRING" id="1121279.SAMN02745887_03262"/>
<evidence type="ECO:0000256" key="3">
    <source>
        <dbReference type="PIRSR" id="PIRSR613078-1"/>
    </source>
</evidence>
<dbReference type="InterPro" id="IPR029033">
    <property type="entry name" value="His_PPase_superfam"/>
</dbReference>
<dbReference type="SMART" id="SM00855">
    <property type="entry name" value="PGAM"/>
    <property type="match status" value="1"/>
</dbReference>